<feature type="region of interest" description="Disordered" evidence="1">
    <location>
        <begin position="132"/>
        <end position="156"/>
    </location>
</feature>
<dbReference type="AlphaFoldDB" id="A0A0E0DBN4"/>
<keyword evidence="4" id="KW-1185">Reference proteome</keyword>
<dbReference type="Pfam" id="PF24530">
    <property type="entry name" value="DUF7597"/>
    <property type="match status" value="1"/>
</dbReference>
<evidence type="ECO:0000313" key="3">
    <source>
        <dbReference type="EnsemblPlants" id="OMERI04G04770.1"/>
    </source>
</evidence>
<evidence type="ECO:0000259" key="2">
    <source>
        <dbReference type="Pfam" id="PF24530"/>
    </source>
</evidence>
<reference evidence="3" key="2">
    <citation type="submission" date="2018-05" db="EMBL/GenBank/DDBJ databases">
        <title>OmerRS3 (Oryza meridionalis Reference Sequence Version 3).</title>
        <authorList>
            <person name="Zhang J."/>
            <person name="Kudrna D."/>
            <person name="Lee S."/>
            <person name="Talag J."/>
            <person name="Welchert J."/>
            <person name="Wing R.A."/>
        </authorList>
    </citation>
    <scope>NUCLEOTIDE SEQUENCE [LARGE SCALE GENOMIC DNA]</scope>
    <source>
        <strain evidence="3">cv. OR44</strain>
    </source>
</reference>
<organism evidence="3">
    <name type="scientific">Oryza meridionalis</name>
    <dbReference type="NCBI Taxonomy" id="40149"/>
    <lineage>
        <taxon>Eukaryota</taxon>
        <taxon>Viridiplantae</taxon>
        <taxon>Streptophyta</taxon>
        <taxon>Embryophyta</taxon>
        <taxon>Tracheophyta</taxon>
        <taxon>Spermatophyta</taxon>
        <taxon>Magnoliopsida</taxon>
        <taxon>Liliopsida</taxon>
        <taxon>Poales</taxon>
        <taxon>Poaceae</taxon>
        <taxon>BOP clade</taxon>
        <taxon>Oryzoideae</taxon>
        <taxon>Oryzeae</taxon>
        <taxon>Oryzinae</taxon>
        <taxon>Oryza</taxon>
    </lineage>
</organism>
<feature type="region of interest" description="Disordered" evidence="1">
    <location>
        <begin position="318"/>
        <end position="343"/>
    </location>
</feature>
<dbReference type="HOGENOM" id="CLU_487801_0_0_1"/>
<evidence type="ECO:0000313" key="4">
    <source>
        <dbReference type="Proteomes" id="UP000008021"/>
    </source>
</evidence>
<dbReference type="PANTHER" id="PTHR33075:SF7">
    <property type="entry name" value="OS02G0303350 PROTEIN"/>
    <property type="match status" value="1"/>
</dbReference>
<dbReference type="Gramene" id="OMERI04G04770.1">
    <property type="protein sequence ID" value="OMERI04G04770.1"/>
    <property type="gene ID" value="OMERI04G04770"/>
</dbReference>
<name>A0A0E0DBN4_9ORYZ</name>
<accession>A0A0E0DBN4</accession>
<reference evidence="3" key="1">
    <citation type="submission" date="2015-04" db="UniProtKB">
        <authorList>
            <consortium name="EnsemblPlants"/>
        </authorList>
    </citation>
    <scope>IDENTIFICATION</scope>
</reference>
<dbReference type="InterPro" id="IPR056018">
    <property type="entry name" value="DUF7597"/>
</dbReference>
<dbReference type="Proteomes" id="UP000008021">
    <property type="component" value="Chromosome 4"/>
</dbReference>
<evidence type="ECO:0000256" key="1">
    <source>
        <dbReference type="SAM" id="MobiDB-lite"/>
    </source>
</evidence>
<dbReference type="PANTHER" id="PTHR33075">
    <property type="entry name" value="OS02G0499800 PROTEIN"/>
    <property type="match status" value="1"/>
</dbReference>
<protein>
    <recommendedName>
        <fullName evidence="2">DUF7597 domain-containing protein</fullName>
    </recommendedName>
</protein>
<proteinExistence type="predicted"/>
<sequence>MVTPAPPTGWDFSPGDSIRDEVWSRFGSPVHFSSHFSRSPFRLVGDVPRSSFRLTPSLVALALRAAIGGSPSDLQVDPLIDRSFTFVASSVFDRLKFDIPSSPKKIAEKSDSIVSKEIVLANSDPKARSLVVASESQPQPNPSPAPMANTNPNPHRFLRTGQVVHQGGDRVPRIDLSAITKPTRSHEEYAIALVEPILPEELWDDHRILISEYIEQVQHFTVRRSFPHASAVGLFKFGSAMVRDLLVYAPPFMYDGILQLEEWYENDSIEGRVLVRAMFSDFDSVLRKIVLQDATRGARESWTISIFTLEGDFADVFPPDEDLPPAGPNNDGNPDGNDDDDEDQAWNQAAVGHQAMDLEQAAPENVGQIDDNNGWNLVANRGLIFTLASAFKDAFNSWSTNSLANSALHLARLNFTLGNEIVLYGFTSFESSAVILNPEPLAVIPPQAVMPVLPEDPFGSIEEQSCPSTPTGMEIEISLPTSPRKRGKRGHLLLTLKSEEVEDYWLLGMVSRILCKRIQTRKIGSEMCGTSLEEVSSLVDLGDVQVIKPKAVGPSTDEA</sequence>
<dbReference type="EnsemblPlants" id="OMERI04G04770.1">
    <property type="protein sequence ID" value="OMERI04G04770.1"/>
    <property type="gene ID" value="OMERI04G04770"/>
</dbReference>
<feature type="domain" description="DUF7597" evidence="2">
    <location>
        <begin position="152"/>
        <end position="259"/>
    </location>
</feature>